<dbReference type="EMBL" id="CP022437">
    <property type="protein sequence ID" value="ASN05952.1"/>
    <property type="molecule type" value="Genomic_DNA"/>
</dbReference>
<dbReference type="Pfam" id="PF07849">
    <property type="entry name" value="DUF1641"/>
    <property type="match status" value="1"/>
</dbReference>
<dbReference type="PANTHER" id="PTHR38433">
    <property type="match status" value="1"/>
</dbReference>
<organism evidence="1 2">
    <name type="scientific">Virgibacillus necropolis</name>
    <dbReference type="NCBI Taxonomy" id="163877"/>
    <lineage>
        <taxon>Bacteria</taxon>
        <taxon>Bacillati</taxon>
        <taxon>Bacillota</taxon>
        <taxon>Bacilli</taxon>
        <taxon>Bacillales</taxon>
        <taxon>Bacillaceae</taxon>
        <taxon>Virgibacillus</taxon>
    </lineage>
</organism>
<keyword evidence="2" id="KW-1185">Reference proteome</keyword>
<evidence type="ECO:0008006" key="3">
    <source>
        <dbReference type="Google" id="ProtNLM"/>
    </source>
</evidence>
<protein>
    <recommendedName>
        <fullName evidence="3">DUF1641 domain-containing protein</fullName>
    </recommendedName>
</protein>
<dbReference type="PANTHER" id="PTHR38433:SF1">
    <property type="entry name" value="DUF1641 DOMAIN-CONTAINING PROTEIN"/>
    <property type="match status" value="1"/>
</dbReference>
<sequence>MANPITKIKKIEIPDDVVHEQNLEEVARAVSENKDAILKGIDFLSTINDNGMLDMTHSLVKQKETALDNVMRELNKPQYSATLENVSSLFLLIGELNVEELKHFTGKLNDGLEKSRTFDESEKTSYLDLIKALKDPEINRSVTMLLQFLRGMGKE</sequence>
<dbReference type="InterPro" id="IPR012440">
    <property type="entry name" value="DUF1641"/>
</dbReference>
<dbReference type="KEGG" id="vne:CFK40_13470"/>
<accession>A0A221MEA9</accession>
<dbReference type="OrthoDB" id="147801at2"/>
<dbReference type="AlphaFoldDB" id="A0A221MEA9"/>
<reference evidence="1 2" key="1">
    <citation type="journal article" date="2003" name="Int. J. Syst. Evol. Microbiol.">
        <title>Virgibacillus carmonensis sp. nov., Virgibacillus necropolis sp. nov. and Virgibacillus picturae sp. nov., three novel species isolated from deteriorated mural paintings, transfer of the species of the genus salibacillus to Virgibacillus, as Virgibacillus marismortui comb. nov. and Virgibacillus salexigens comb. nov., and emended description of the genus Virgibacillus.</title>
        <authorList>
            <person name="Heyrman J."/>
            <person name="Logan N.A."/>
            <person name="Busse H.J."/>
            <person name="Balcaen A."/>
            <person name="Lebbe L."/>
            <person name="Rodriguez-Diaz M."/>
            <person name="Swings J."/>
            <person name="De Vos P."/>
        </authorList>
    </citation>
    <scope>NUCLEOTIDE SEQUENCE [LARGE SCALE GENOMIC DNA]</scope>
    <source>
        <strain evidence="1 2">LMG 19488</strain>
    </source>
</reference>
<evidence type="ECO:0000313" key="2">
    <source>
        <dbReference type="Proteomes" id="UP000204391"/>
    </source>
</evidence>
<dbReference type="RefSeq" id="WP_089532799.1">
    <property type="nucleotide sequence ID" value="NZ_CP022437.1"/>
</dbReference>
<name>A0A221MEA9_9BACI</name>
<evidence type="ECO:0000313" key="1">
    <source>
        <dbReference type="EMBL" id="ASN05952.1"/>
    </source>
</evidence>
<gene>
    <name evidence="1" type="ORF">CFK40_13470</name>
</gene>
<dbReference type="Proteomes" id="UP000204391">
    <property type="component" value="Chromosome"/>
</dbReference>
<proteinExistence type="predicted"/>